<organism evidence="5 6">
    <name type="scientific">Colletotrichum siamense</name>
    <name type="common">Anthracnose fungus</name>
    <dbReference type="NCBI Taxonomy" id="690259"/>
    <lineage>
        <taxon>Eukaryota</taxon>
        <taxon>Fungi</taxon>
        <taxon>Dikarya</taxon>
        <taxon>Ascomycota</taxon>
        <taxon>Pezizomycotina</taxon>
        <taxon>Sordariomycetes</taxon>
        <taxon>Hypocreomycetidae</taxon>
        <taxon>Glomerellales</taxon>
        <taxon>Glomerellaceae</taxon>
        <taxon>Colletotrichum</taxon>
        <taxon>Colletotrichum gloeosporioides species complex</taxon>
    </lineage>
</organism>
<gene>
    <name evidence="5" type="primary">Tnni3k-1</name>
    <name evidence="5" type="ORF">CGCSCA2_v001142</name>
</gene>
<keyword evidence="1" id="KW-0677">Repeat</keyword>
<dbReference type="OrthoDB" id="3200163at2759"/>
<dbReference type="EMBL" id="QPMT01000002">
    <property type="protein sequence ID" value="KAF4865897.1"/>
    <property type="molecule type" value="Genomic_DNA"/>
</dbReference>
<accession>A0A9P5KAG3</accession>
<dbReference type="GO" id="GO:0016301">
    <property type="term" value="F:kinase activity"/>
    <property type="evidence" value="ECO:0007669"/>
    <property type="project" value="UniProtKB-KW"/>
</dbReference>
<evidence type="ECO:0000256" key="2">
    <source>
        <dbReference type="ARBA" id="ARBA00023043"/>
    </source>
</evidence>
<keyword evidence="5" id="KW-0418">Kinase</keyword>
<evidence type="ECO:0000313" key="6">
    <source>
        <dbReference type="Proteomes" id="UP000711996"/>
    </source>
</evidence>
<dbReference type="PANTHER" id="PTHR24173:SF74">
    <property type="entry name" value="ANKYRIN REPEAT DOMAIN-CONTAINING PROTEIN 16"/>
    <property type="match status" value="1"/>
</dbReference>
<sequence>MAEIVGIVLGLAPLLVQISSGIDKLRDIRQNELLRRPWGGFATQQQFGLLQLLMGDLGMIQGSMHPRFLTRCAKWIGEGPHLDLLEELMHLDFDAGEVETQEWPEPCSSNWRSESVTPDPFFVEYISILCKDNQGFAGMTPLHEAVLFGPPQAVKTWIQRSKKDEKNFLGQTPLHLAVYKAEHLTTLLESGHDVNAVDRYGITPLMYAAATDQEEALYILINAHADLQAVDSRYHRTFFDYAIVRRNWCLIYNLLLVITQSAEKEVAESWVRAAIIDTQLAIPNFDYDSPVSLRHFLALCQDVNFTYDNGEDRKSNCLLHDIKTVSDLEALIDNGFKMINHVNSLGQHALINAAKHHDVAMTARLLELGADVNLEDNQNRTAIGHALRGLSTSDISRTCSTMEVVRTLLRANADVLGCSDRFGWGLHFPIWSFEWLNLIHEHRGVETAREVALSLIREATHEDLDMTHVCCEFQLDECPIGIILGSKKSADDIDEIKDEEQEFTAILDSEMKQKNEEEYEVLLDYWFTLIRELIQKATRKAAETKRQKPLRTRGPDIDYKNDCFVYNTSVDMDQYRNPVPGVQNSICTYVLWMEHEYHHGQTSQLKTSIREVWYSKRASLLRRLLCIIEIPVGSLTDRVRKLQPLYVDGRKDPIDPEPYMEHFRASVSIQ</sequence>
<evidence type="ECO:0000256" key="1">
    <source>
        <dbReference type="ARBA" id="ARBA00022737"/>
    </source>
</evidence>
<evidence type="ECO:0000256" key="4">
    <source>
        <dbReference type="SAM" id="SignalP"/>
    </source>
</evidence>
<feature type="repeat" description="ANK" evidence="3">
    <location>
        <begin position="345"/>
        <end position="377"/>
    </location>
</feature>
<proteinExistence type="predicted"/>
<keyword evidence="4" id="KW-0732">Signal</keyword>
<comment type="caution">
    <text evidence="5">The sequence shown here is derived from an EMBL/GenBank/DDBJ whole genome shotgun (WGS) entry which is preliminary data.</text>
</comment>
<dbReference type="Proteomes" id="UP000711996">
    <property type="component" value="Unassembled WGS sequence"/>
</dbReference>
<dbReference type="SMART" id="SM00248">
    <property type="entry name" value="ANK"/>
    <property type="match status" value="5"/>
</dbReference>
<dbReference type="InterPro" id="IPR036770">
    <property type="entry name" value="Ankyrin_rpt-contain_sf"/>
</dbReference>
<keyword evidence="6" id="KW-1185">Reference proteome</keyword>
<feature type="signal peptide" evidence="4">
    <location>
        <begin position="1"/>
        <end position="21"/>
    </location>
</feature>
<dbReference type="AlphaFoldDB" id="A0A9P5KAG3"/>
<dbReference type="InterPro" id="IPR002110">
    <property type="entry name" value="Ankyrin_rpt"/>
</dbReference>
<keyword evidence="2 3" id="KW-0040">ANK repeat</keyword>
<dbReference type="PANTHER" id="PTHR24173">
    <property type="entry name" value="ANKYRIN REPEAT CONTAINING"/>
    <property type="match status" value="1"/>
</dbReference>
<dbReference type="PROSITE" id="PS50297">
    <property type="entry name" value="ANK_REP_REGION"/>
    <property type="match status" value="1"/>
</dbReference>
<feature type="chain" id="PRO_5040390463" evidence="4">
    <location>
        <begin position="22"/>
        <end position="670"/>
    </location>
</feature>
<protein>
    <submittedName>
        <fullName evidence="5">Serine/threonine-protein kinase TNNI3K</fullName>
    </submittedName>
</protein>
<dbReference type="Gene3D" id="1.25.40.20">
    <property type="entry name" value="Ankyrin repeat-containing domain"/>
    <property type="match status" value="2"/>
</dbReference>
<dbReference type="PROSITE" id="PS50088">
    <property type="entry name" value="ANK_REPEAT"/>
    <property type="match status" value="2"/>
</dbReference>
<evidence type="ECO:0000256" key="3">
    <source>
        <dbReference type="PROSITE-ProRule" id="PRU00023"/>
    </source>
</evidence>
<evidence type="ECO:0000313" key="5">
    <source>
        <dbReference type="EMBL" id="KAF4865897.1"/>
    </source>
</evidence>
<reference evidence="5" key="1">
    <citation type="submission" date="2019-06" db="EMBL/GenBank/DDBJ databases">
        <authorList>
            <person name="Gan P."/>
            <person name="Shirasu K."/>
        </authorList>
    </citation>
    <scope>NUCLEOTIDE SEQUENCE [LARGE SCALE GENOMIC DNA]</scope>
    <source>
        <strain evidence="5">CAD2</strain>
    </source>
</reference>
<keyword evidence="5" id="KW-0808">Transferase</keyword>
<dbReference type="Pfam" id="PF12796">
    <property type="entry name" value="Ank_2"/>
    <property type="match status" value="1"/>
</dbReference>
<dbReference type="SUPFAM" id="SSF48403">
    <property type="entry name" value="Ankyrin repeat"/>
    <property type="match status" value="1"/>
</dbReference>
<name>A0A9P5KAG3_COLSI</name>
<feature type="repeat" description="ANK" evidence="3">
    <location>
        <begin position="200"/>
        <end position="232"/>
    </location>
</feature>